<gene>
    <name evidence="4" type="primary">PLESTB003760</name>
    <name evidence="4" type="ORF">PLESTB_001920700</name>
</gene>
<evidence type="ECO:0000256" key="1">
    <source>
        <dbReference type="ARBA" id="ARBA00022729"/>
    </source>
</evidence>
<evidence type="ECO:0008006" key="6">
    <source>
        <dbReference type="Google" id="ProtNLM"/>
    </source>
</evidence>
<feature type="transmembrane region" description="Helical" evidence="3">
    <location>
        <begin position="97"/>
        <end position="120"/>
    </location>
</feature>
<dbReference type="InterPro" id="IPR029050">
    <property type="entry name" value="Immunoprotect_excell_Ig-like"/>
</dbReference>
<keyword evidence="3" id="KW-0472">Membrane</keyword>
<sequence>MLACVDDAGLTSSTTRHVRREPRNHGEIGASTQTPPPPQTKAKKQSNVVGIIALITAVLGFIFACIPGALIVGWVLLPIAFVLGLVSLFLKDKSKWMGITAVILSIVGTIVGVVVFLTVVTTSFDEAFDSGNTTVVEPSDDAVADDGAAEEDAAEGDAAAEAGTRGNPYPIGSVIESDEWRVVVNSVTLAATDAVVSANEFNEPPAEGSEYMLVNYSTTYLGDDPEGQMPAFVTVEYVTADSTTVNSFDNAVVAPEAIDTTSTLYTDGTATGNAAFEVPTTTADQGVLAVTPGMLGDKVFVDVQ</sequence>
<evidence type="ECO:0000313" key="5">
    <source>
        <dbReference type="Proteomes" id="UP001165080"/>
    </source>
</evidence>
<protein>
    <recommendedName>
        <fullName evidence="6">DUF4352 domain-containing protein</fullName>
    </recommendedName>
</protein>
<keyword evidence="5" id="KW-1185">Reference proteome</keyword>
<dbReference type="Proteomes" id="UP001165080">
    <property type="component" value="Unassembled WGS sequence"/>
</dbReference>
<keyword evidence="3" id="KW-1133">Transmembrane helix</keyword>
<proteinExistence type="predicted"/>
<evidence type="ECO:0000256" key="3">
    <source>
        <dbReference type="SAM" id="Phobius"/>
    </source>
</evidence>
<keyword evidence="1" id="KW-0732">Signal</keyword>
<feature type="compositionally biased region" description="Acidic residues" evidence="2">
    <location>
        <begin position="138"/>
        <end position="155"/>
    </location>
</feature>
<keyword evidence="3" id="KW-0812">Transmembrane</keyword>
<reference evidence="4 5" key="1">
    <citation type="journal article" date="2023" name="Commun. Biol.">
        <title>Reorganization of the ancestral sex-determining regions during the evolution of trioecy in Pleodorina starrii.</title>
        <authorList>
            <person name="Takahashi K."/>
            <person name="Suzuki S."/>
            <person name="Kawai-Toyooka H."/>
            <person name="Yamamoto K."/>
            <person name="Hamaji T."/>
            <person name="Ootsuki R."/>
            <person name="Yamaguchi H."/>
            <person name="Kawachi M."/>
            <person name="Higashiyama T."/>
            <person name="Nozaki H."/>
        </authorList>
    </citation>
    <scope>NUCLEOTIDE SEQUENCE [LARGE SCALE GENOMIC DNA]</scope>
    <source>
        <strain evidence="4 5">NIES-4479</strain>
    </source>
</reference>
<dbReference type="EMBL" id="BRXU01000067">
    <property type="protein sequence ID" value="GLC62626.1"/>
    <property type="molecule type" value="Genomic_DNA"/>
</dbReference>
<feature type="transmembrane region" description="Helical" evidence="3">
    <location>
        <begin position="70"/>
        <end position="90"/>
    </location>
</feature>
<dbReference type="AlphaFoldDB" id="A0A9W6FBL1"/>
<evidence type="ECO:0000256" key="2">
    <source>
        <dbReference type="SAM" id="MobiDB-lite"/>
    </source>
</evidence>
<dbReference type="Gene3D" id="2.60.40.1240">
    <property type="match status" value="1"/>
</dbReference>
<name>A0A9W6FBL1_9CHLO</name>
<feature type="region of interest" description="Disordered" evidence="2">
    <location>
        <begin position="15"/>
        <end position="42"/>
    </location>
</feature>
<comment type="caution">
    <text evidence="4">The sequence shown here is derived from an EMBL/GenBank/DDBJ whole genome shotgun (WGS) entry which is preliminary data.</text>
</comment>
<feature type="transmembrane region" description="Helical" evidence="3">
    <location>
        <begin position="47"/>
        <end position="64"/>
    </location>
</feature>
<accession>A0A9W6FBL1</accession>
<organism evidence="4 5">
    <name type="scientific">Pleodorina starrii</name>
    <dbReference type="NCBI Taxonomy" id="330485"/>
    <lineage>
        <taxon>Eukaryota</taxon>
        <taxon>Viridiplantae</taxon>
        <taxon>Chlorophyta</taxon>
        <taxon>core chlorophytes</taxon>
        <taxon>Chlorophyceae</taxon>
        <taxon>CS clade</taxon>
        <taxon>Chlamydomonadales</taxon>
        <taxon>Volvocaceae</taxon>
        <taxon>Pleodorina</taxon>
    </lineage>
</organism>
<feature type="region of interest" description="Disordered" evidence="2">
    <location>
        <begin position="135"/>
        <end position="165"/>
    </location>
</feature>
<evidence type="ECO:0000313" key="4">
    <source>
        <dbReference type="EMBL" id="GLC62626.1"/>
    </source>
</evidence>